<name>A0ABX6RD23_PSEMX</name>
<proteinExistence type="inferred from homology"/>
<evidence type="ECO:0000256" key="3">
    <source>
        <dbReference type="ARBA" id="ARBA00011037"/>
    </source>
</evidence>
<evidence type="ECO:0000256" key="6">
    <source>
        <dbReference type="ARBA" id="ARBA00023239"/>
    </source>
</evidence>
<evidence type="ECO:0000256" key="5">
    <source>
        <dbReference type="ARBA" id="ARBA00012060"/>
    </source>
</evidence>
<accession>A0ABX6RD23</accession>
<gene>
    <name evidence="7" type="ORF">H4W19_00780</name>
</gene>
<evidence type="ECO:0000313" key="7">
    <source>
        <dbReference type="EMBL" id="QND80383.1"/>
    </source>
</evidence>
<dbReference type="Proteomes" id="UP000515506">
    <property type="component" value="Chromosome"/>
</dbReference>
<keyword evidence="6" id="KW-0456">Lyase</keyword>
<comment type="catalytic activity">
    <reaction evidence="1">
        <text>3-dehydroquinate = 3-dehydroshikimate + H2O</text>
        <dbReference type="Rhea" id="RHEA:21096"/>
        <dbReference type="ChEBI" id="CHEBI:15377"/>
        <dbReference type="ChEBI" id="CHEBI:16630"/>
        <dbReference type="ChEBI" id="CHEBI:32364"/>
        <dbReference type="EC" id="4.2.1.10"/>
    </reaction>
</comment>
<comment type="pathway">
    <text evidence="2">Metabolic intermediate biosynthesis; chorismate biosynthesis; chorismate from D-erythrose 4-phosphate and phosphoenolpyruvate: step 3/7.</text>
</comment>
<dbReference type="InterPro" id="IPR036441">
    <property type="entry name" value="DHquinase_II_sf"/>
</dbReference>
<evidence type="ECO:0000256" key="1">
    <source>
        <dbReference type="ARBA" id="ARBA00001864"/>
    </source>
</evidence>
<organism evidence="7 8">
    <name type="scientific">Pseudoxanthomonas mexicana</name>
    <dbReference type="NCBI Taxonomy" id="128785"/>
    <lineage>
        <taxon>Bacteria</taxon>
        <taxon>Pseudomonadati</taxon>
        <taxon>Pseudomonadota</taxon>
        <taxon>Gammaproteobacteria</taxon>
        <taxon>Lysobacterales</taxon>
        <taxon>Lysobacteraceae</taxon>
        <taxon>Pseudoxanthomonas</taxon>
    </lineage>
</organism>
<dbReference type="RefSeq" id="WP_185895618.1">
    <property type="nucleotide sequence ID" value="NZ_CP060028.1"/>
</dbReference>
<reference evidence="7 8" key="1">
    <citation type="submission" date="2020-08" db="EMBL/GenBank/DDBJ databases">
        <title>Streptomycin resistant and MDR strain, P. mexicana.</title>
        <authorList>
            <person name="Ganesh-kumar S."/>
            <person name="Zhe T."/>
            <person name="Yu Z."/>
            <person name="Min Y."/>
        </authorList>
    </citation>
    <scope>NUCLEOTIDE SEQUENCE [LARGE SCALE GENOMIC DNA]</scope>
    <source>
        <strain evidence="7 8">GTZY</strain>
    </source>
</reference>
<evidence type="ECO:0000256" key="4">
    <source>
        <dbReference type="ARBA" id="ARBA00011193"/>
    </source>
</evidence>
<protein>
    <recommendedName>
        <fullName evidence="5">3-dehydroquinate dehydratase</fullName>
        <ecNumber evidence="5">4.2.1.10</ecNumber>
    </recommendedName>
</protein>
<dbReference type="SUPFAM" id="SSF52304">
    <property type="entry name" value="Type II 3-dehydroquinate dehydratase"/>
    <property type="match status" value="1"/>
</dbReference>
<evidence type="ECO:0000313" key="8">
    <source>
        <dbReference type="Proteomes" id="UP000515506"/>
    </source>
</evidence>
<keyword evidence="8" id="KW-1185">Reference proteome</keyword>
<dbReference type="EC" id="4.2.1.10" evidence="5"/>
<dbReference type="EMBL" id="CP060028">
    <property type="protein sequence ID" value="QND80383.1"/>
    <property type="molecule type" value="Genomic_DNA"/>
</dbReference>
<dbReference type="Gene3D" id="3.40.50.9100">
    <property type="entry name" value="Dehydroquinase, class II"/>
    <property type="match status" value="1"/>
</dbReference>
<comment type="similarity">
    <text evidence="3">Belongs to the type-II 3-dehydroquinase family.</text>
</comment>
<evidence type="ECO:0000256" key="2">
    <source>
        <dbReference type="ARBA" id="ARBA00004902"/>
    </source>
</evidence>
<comment type="subunit">
    <text evidence="4">Homododecamer.</text>
</comment>
<sequence>MSILILRGPHAALPESSLLDRPLRESANAVGQSVHCRAFASVRELVTGLRRAGREHTDLLLLDVGDLGMHDASQTRAVRDALDGLPAPYIEVHDDAAHALEPRVKPQHAPLVTVILRNDLPRAYAMALDIALLRLHPSATAETFHA</sequence>